<comment type="similarity">
    <text evidence="2 11">Belongs to the cytochrome P450 family.</text>
</comment>
<dbReference type="Gene3D" id="1.10.630.10">
    <property type="entry name" value="Cytochrome P450"/>
    <property type="match status" value="1"/>
</dbReference>
<dbReference type="GO" id="GO:0004497">
    <property type="term" value="F:monooxygenase activity"/>
    <property type="evidence" value="ECO:0007669"/>
    <property type="project" value="UniProtKB-KW"/>
</dbReference>
<evidence type="ECO:0000256" key="3">
    <source>
        <dbReference type="ARBA" id="ARBA00022692"/>
    </source>
</evidence>
<evidence type="ECO:0000313" key="12">
    <source>
        <dbReference type="EMBL" id="KAK4262179.1"/>
    </source>
</evidence>
<evidence type="ECO:0000256" key="9">
    <source>
        <dbReference type="ARBA" id="ARBA00023136"/>
    </source>
</evidence>
<dbReference type="PRINTS" id="PR00385">
    <property type="entry name" value="P450"/>
</dbReference>
<evidence type="ECO:0000256" key="5">
    <source>
        <dbReference type="ARBA" id="ARBA00022955"/>
    </source>
</evidence>
<keyword evidence="6" id="KW-1133">Transmembrane helix</keyword>
<evidence type="ECO:0000256" key="11">
    <source>
        <dbReference type="RuleBase" id="RU000461"/>
    </source>
</evidence>
<feature type="binding site" description="axial binding residue" evidence="10">
    <location>
        <position position="301"/>
    </location>
    <ligand>
        <name>heme</name>
        <dbReference type="ChEBI" id="CHEBI:30413"/>
    </ligand>
    <ligandPart>
        <name>Fe</name>
        <dbReference type="ChEBI" id="CHEBI:18248"/>
    </ligandPart>
</feature>
<keyword evidence="4 10" id="KW-0479">Metal-binding</keyword>
<dbReference type="GO" id="GO:0016705">
    <property type="term" value="F:oxidoreductase activity, acting on paired donors, with incorporation or reduction of molecular oxygen"/>
    <property type="evidence" value="ECO:0007669"/>
    <property type="project" value="InterPro"/>
</dbReference>
<evidence type="ECO:0000256" key="10">
    <source>
        <dbReference type="PIRSR" id="PIRSR602401-1"/>
    </source>
</evidence>
<evidence type="ECO:0000313" key="13">
    <source>
        <dbReference type="Proteomes" id="UP001293593"/>
    </source>
</evidence>
<evidence type="ECO:0008006" key="14">
    <source>
        <dbReference type="Google" id="ProtNLM"/>
    </source>
</evidence>
<evidence type="ECO:0000256" key="1">
    <source>
        <dbReference type="ARBA" id="ARBA00004167"/>
    </source>
</evidence>
<dbReference type="InterPro" id="IPR036396">
    <property type="entry name" value="Cyt_P450_sf"/>
</dbReference>
<keyword evidence="13" id="KW-1185">Reference proteome</keyword>
<evidence type="ECO:0000256" key="2">
    <source>
        <dbReference type="ARBA" id="ARBA00010617"/>
    </source>
</evidence>
<evidence type="ECO:0000256" key="4">
    <source>
        <dbReference type="ARBA" id="ARBA00022723"/>
    </source>
</evidence>
<keyword evidence="10 11" id="KW-0349">Heme</keyword>
<dbReference type="Pfam" id="PF00067">
    <property type="entry name" value="p450"/>
    <property type="match status" value="1"/>
</dbReference>
<dbReference type="GO" id="GO:0005506">
    <property type="term" value="F:iron ion binding"/>
    <property type="evidence" value="ECO:0007669"/>
    <property type="project" value="InterPro"/>
</dbReference>
<dbReference type="GO" id="GO:0016125">
    <property type="term" value="P:sterol metabolic process"/>
    <property type="evidence" value="ECO:0007669"/>
    <property type="project" value="TreeGrafter"/>
</dbReference>
<sequence>MLVVVGDTHREMRSIALNFMGNAMLKTVLLKDVEKHALLVLNSWKQNVKFSAHQEAKKFTLNLMVKNILSLEPDHPEAEVLKKAYAAFMKVLVSAPLNCPGSAYRKALQSRFTILKLIEKKMEERNQNIKEGDEGWDDDLLGCVLRNSNMTSEQNLDLILMFASHETSSRAISLALHFLPGCPQAVKQLREEHREIAKAKREAGEVDLTWDDYRRMEFTHCVINETLRLGSVVKYVYRKAIKDNIQYKGYDIPRGWQVLPMFIAVHMDPSHFDHPLLFHPWRWQNNESNNLMPFGGGGRHCPGSELVKLEIAIFIHHLILNFHWDLTEEDQPLVNPVTDFHKGLPITVQRLSSI</sequence>
<keyword evidence="11" id="KW-0503">Monooxygenase</keyword>
<accession>A0AAE1MEH0</accession>
<keyword evidence="5" id="KW-0752">Steroid biosynthesis</keyword>
<keyword evidence="5" id="KW-0443">Lipid metabolism</keyword>
<name>A0AAE1MEH0_9FABA</name>
<reference evidence="12" key="1">
    <citation type="submission" date="2023-10" db="EMBL/GenBank/DDBJ databases">
        <title>Chromosome-level genome of the transformable northern wattle, Acacia crassicarpa.</title>
        <authorList>
            <person name="Massaro I."/>
            <person name="Sinha N.R."/>
            <person name="Poethig S."/>
            <person name="Leichty A.R."/>
        </authorList>
    </citation>
    <scope>NUCLEOTIDE SEQUENCE</scope>
    <source>
        <strain evidence="12">Acra3RX</strain>
        <tissue evidence="12">Leaf</tissue>
    </source>
</reference>
<organism evidence="12 13">
    <name type="scientific">Acacia crassicarpa</name>
    <name type="common">northern wattle</name>
    <dbReference type="NCBI Taxonomy" id="499986"/>
    <lineage>
        <taxon>Eukaryota</taxon>
        <taxon>Viridiplantae</taxon>
        <taxon>Streptophyta</taxon>
        <taxon>Embryophyta</taxon>
        <taxon>Tracheophyta</taxon>
        <taxon>Spermatophyta</taxon>
        <taxon>Magnoliopsida</taxon>
        <taxon>eudicotyledons</taxon>
        <taxon>Gunneridae</taxon>
        <taxon>Pentapetalae</taxon>
        <taxon>rosids</taxon>
        <taxon>fabids</taxon>
        <taxon>Fabales</taxon>
        <taxon>Fabaceae</taxon>
        <taxon>Caesalpinioideae</taxon>
        <taxon>mimosoid clade</taxon>
        <taxon>Acacieae</taxon>
        <taxon>Acacia</taxon>
    </lineage>
</organism>
<dbReference type="PANTHER" id="PTHR24286">
    <property type="entry name" value="CYTOCHROME P450 26"/>
    <property type="match status" value="1"/>
</dbReference>
<dbReference type="GO" id="GO:0010268">
    <property type="term" value="P:brassinosteroid homeostasis"/>
    <property type="evidence" value="ECO:0007669"/>
    <property type="project" value="TreeGrafter"/>
</dbReference>
<evidence type="ECO:0000256" key="6">
    <source>
        <dbReference type="ARBA" id="ARBA00022989"/>
    </source>
</evidence>
<dbReference type="GO" id="GO:0016020">
    <property type="term" value="C:membrane"/>
    <property type="evidence" value="ECO:0007669"/>
    <property type="project" value="UniProtKB-SubCell"/>
</dbReference>
<dbReference type="InterPro" id="IPR002401">
    <property type="entry name" value="Cyt_P450_E_grp-I"/>
</dbReference>
<keyword evidence="5" id="KW-0444">Lipid biosynthesis</keyword>
<dbReference type="PANTHER" id="PTHR24286:SF194">
    <property type="entry name" value="STEROID (22S)-HYDROXYLASE"/>
    <property type="match status" value="1"/>
</dbReference>
<proteinExistence type="inferred from homology"/>
<dbReference type="GO" id="GO:0016132">
    <property type="term" value="P:brassinosteroid biosynthetic process"/>
    <property type="evidence" value="ECO:0007669"/>
    <property type="project" value="TreeGrafter"/>
</dbReference>
<dbReference type="InterPro" id="IPR001128">
    <property type="entry name" value="Cyt_P450"/>
</dbReference>
<keyword evidence="8 10" id="KW-0408">Iron</keyword>
<dbReference type="EMBL" id="JAWXYG010000009">
    <property type="protein sequence ID" value="KAK4262179.1"/>
    <property type="molecule type" value="Genomic_DNA"/>
</dbReference>
<comment type="subcellular location">
    <subcellularLocation>
        <location evidence="1">Membrane</location>
        <topology evidence="1">Single-pass membrane protein</topology>
    </subcellularLocation>
</comment>
<comment type="cofactor">
    <cofactor evidence="10">
        <name>heme</name>
        <dbReference type="ChEBI" id="CHEBI:30413"/>
    </cofactor>
</comment>
<dbReference type="AlphaFoldDB" id="A0AAE1MEH0"/>
<dbReference type="PROSITE" id="PS00086">
    <property type="entry name" value="CYTOCHROME_P450"/>
    <property type="match status" value="1"/>
</dbReference>
<keyword evidence="9" id="KW-0472">Membrane</keyword>
<dbReference type="InterPro" id="IPR017972">
    <property type="entry name" value="Cyt_P450_CS"/>
</dbReference>
<dbReference type="Proteomes" id="UP001293593">
    <property type="component" value="Unassembled WGS sequence"/>
</dbReference>
<dbReference type="PRINTS" id="PR00463">
    <property type="entry name" value="EP450I"/>
</dbReference>
<evidence type="ECO:0000256" key="7">
    <source>
        <dbReference type="ARBA" id="ARBA00023002"/>
    </source>
</evidence>
<evidence type="ECO:0000256" key="8">
    <source>
        <dbReference type="ARBA" id="ARBA00023004"/>
    </source>
</evidence>
<gene>
    <name evidence="12" type="ORF">QN277_027764</name>
</gene>
<dbReference type="GO" id="GO:0020037">
    <property type="term" value="F:heme binding"/>
    <property type="evidence" value="ECO:0007669"/>
    <property type="project" value="InterPro"/>
</dbReference>
<protein>
    <recommendedName>
        <fullName evidence="14">Cytochrome P450</fullName>
    </recommendedName>
</protein>
<keyword evidence="7 11" id="KW-0560">Oxidoreductase</keyword>
<comment type="caution">
    <text evidence="12">The sequence shown here is derived from an EMBL/GenBank/DDBJ whole genome shotgun (WGS) entry which is preliminary data.</text>
</comment>
<dbReference type="SUPFAM" id="SSF48264">
    <property type="entry name" value="Cytochrome P450"/>
    <property type="match status" value="1"/>
</dbReference>
<keyword evidence="3" id="KW-0812">Transmembrane</keyword>